<feature type="transmembrane region" description="Helical" evidence="2">
    <location>
        <begin position="840"/>
        <end position="862"/>
    </location>
</feature>
<keyword evidence="2" id="KW-0812">Transmembrane</keyword>
<dbReference type="InterPro" id="IPR009030">
    <property type="entry name" value="Growth_fac_rcpt_cys_sf"/>
</dbReference>
<evidence type="ECO:0000313" key="5">
    <source>
        <dbReference type="EMBL" id="GMI01309.1"/>
    </source>
</evidence>
<name>A0A9W7F579_9STRA</name>
<keyword evidence="2" id="KW-0472">Membrane</keyword>
<dbReference type="InterPro" id="IPR012677">
    <property type="entry name" value="Nucleotide-bd_a/b_plait_sf"/>
</dbReference>
<protein>
    <recommendedName>
        <fullName evidence="4">WW domain-containing protein</fullName>
    </recommendedName>
</protein>
<dbReference type="SUPFAM" id="SSF54928">
    <property type="entry name" value="RNA-binding domain, RBD"/>
    <property type="match status" value="1"/>
</dbReference>
<dbReference type="Pfam" id="PF00397">
    <property type="entry name" value="WW"/>
    <property type="match status" value="1"/>
</dbReference>
<gene>
    <name evidence="5" type="ORF">TrST_g11744</name>
</gene>
<evidence type="ECO:0000256" key="2">
    <source>
        <dbReference type="SAM" id="Phobius"/>
    </source>
</evidence>
<dbReference type="CDD" id="cd00201">
    <property type="entry name" value="WW"/>
    <property type="match status" value="1"/>
</dbReference>
<feature type="transmembrane region" description="Helical" evidence="2">
    <location>
        <begin position="874"/>
        <end position="893"/>
    </location>
</feature>
<dbReference type="SMART" id="SM01411">
    <property type="entry name" value="Ephrin_rec_like"/>
    <property type="match status" value="9"/>
</dbReference>
<dbReference type="OrthoDB" id="205145at2759"/>
<comment type="caution">
    <text evidence="5">The sequence shown here is derived from an EMBL/GenBank/DDBJ whole genome shotgun (WGS) entry which is preliminary data.</text>
</comment>
<dbReference type="SMART" id="SM00456">
    <property type="entry name" value="WW"/>
    <property type="match status" value="1"/>
</dbReference>
<feature type="transmembrane region" description="Helical" evidence="2">
    <location>
        <begin position="816"/>
        <end position="834"/>
    </location>
</feature>
<reference evidence="6" key="1">
    <citation type="journal article" date="2023" name="Commun. Biol.">
        <title>Genome analysis of Parmales, the sister group of diatoms, reveals the evolutionary specialization of diatoms from phago-mixotrophs to photoautotrophs.</title>
        <authorList>
            <person name="Ban H."/>
            <person name="Sato S."/>
            <person name="Yoshikawa S."/>
            <person name="Yamada K."/>
            <person name="Nakamura Y."/>
            <person name="Ichinomiya M."/>
            <person name="Sato N."/>
            <person name="Blanc-Mathieu R."/>
            <person name="Endo H."/>
            <person name="Kuwata A."/>
            <person name="Ogata H."/>
        </authorList>
    </citation>
    <scope>NUCLEOTIDE SEQUENCE [LARGE SCALE GENOMIC DNA]</scope>
    <source>
        <strain evidence="6">NIES 3701</strain>
    </source>
</reference>
<dbReference type="GO" id="GO:0003676">
    <property type="term" value="F:nucleic acid binding"/>
    <property type="evidence" value="ECO:0007669"/>
    <property type="project" value="InterPro"/>
</dbReference>
<dbReference type="Pfam" id="PF07699">
    <property type="entry name" value="Ephrin_rec_like"/>
    <property type="match status" value="1"/>
</dbReference>
<evidence type="ECO:0000259" key="4">
    <source>
        <dbReference type="PROSITE" id="PS50020"/>
    </source>
</evidence>
<dbReference type="Gene3D" id="2.10.50.10">
    <property type="entry name" value="Tumor Necrosis Factor Receptor, subunit A, domain 2"/>
    <property type="match status" value="3"/>
</dbReference>
<dbReference type="Gene3D" id="2.20.70.10">
    <property type="match status" value="1"/>
</dbReference>
<dbReference type="PANTHER" id="PTHR11319:SF35">
    <property type="entry name" value="OUTER MEMBRANE PROTEIN PMPC-RELATED"/>
    <property type="match status" value="1"/>
</dbReference>
<dbReference type="PROSITE" id="PS50020">
    <property type="entry name" value="WW_DOMAIN_2"/>
    <property type="match status" value="1"/>
</dbReference>
<evidence type="ECO:0000256" key="1">
    <source>
        <dbReference type="SAM" id="MobiDB-lite"/>
    </source>
</evidence>
<feature type="compositionally biased region" description="Polar residues" evidence="1">
    <location>
        <begin position="1389"/>
        <end position="1401"/>
    </location>
</feature>
<dbReference type="EMBL" id="BRXY01000578">
    <property type="protein sequence ID" value="GMI01309.1"/>
    <property type="molecule type" value="Genomic_DNA"/>
</dbReference>
<organism evidence="5 6">
    <name type="scientific">Triparma strigata</name>
    <dbReference type="NCBI Taxonomy" id="1606541"/>
    <lineage>
        <taxon>Eukaryota</taxon>
        <taxon>Sar</taxon>
        <taxon>Stramenopiles</taxon>
        <taxon>Ochrophyta</taxon>
        <taxon>Bolidophyceae</taxon>
        <taxon>Parmales</taxon>
        <taxon>Triparmaceae</taxon>
        <taxon>Triparma</taxon>
    </lineage>
</organism>
<feature type="transmembrane region" description="Helical" evidence="2">
    <location>
        <begin position="1044"/>
        <end position="1065"/>
    </location>
</feature>
<dbReference type="InterPro" id="IPR036020">
    <property type="entry name" value="WW_dom_sf"/>
</dbReference>
<dbReference type="InterPro" id="IPR011641">
    <property type="entry name" value="Tyr-kin_ephrin_A/B_rcpt-like"/>
</dbReference>
<feature type="transmembrane region" description="Helical" evidence="2">
    <location>
        <begin position="1012"/>
        <end position="1032"/>
    </location>
</feature>
<dbReference type="CDD" id="cd00185">
    <property type="entry name" value="TNFRSF"/>
    <property type="match status" value="1"/>
</dbReference>
<dbReference type="SUPFAM" id="SSF57184">
    <property type="entry name" value="Growth factor receptor domain"/>
    <property type="match status" value="4"/>
</dbReference>
<feature type="transmembrane region" description="Helical" evidence="2">
    <location>
        <begin position="731"/>
        <end position="750"/>
    </location>
</feature>
<evidence type="ECO:0000256" key="3">
    <source>
        <dbReference type="SAM" id="SignalP"/>
    </source>
</evidence>
<dbReference type="InterPro" id="IPR035979">
    <property type="entry name" value="RBD_domain_sf"/>
</dbReference>
<dbReference type="Proteomes" id="UP001165085">
    <property type="component" value="Unassembled WGS sequence"/>
</dbReference>
<feature type="chain" id="PRO_5040794857" description="WW domain-containing protein" evidence="3">
    <location>
        <begin position="16"/>
        <end position="1622"/>
    </location>
</feature>
<sequence>MFLLLLFSTIRSSLSCDEGEYCASESFILNTNNCETCQAGYYCRGQAWTSTVCWGAGDSSGDNAPQIGCPAGTFSQAGQSSCSICPTGRYSGPKKANACTQCAAGKKRVKRDTASESEACEECVKGKYSESSKTACTNCPTGRYSGVGQPNGCNACDAGKKRVKPDTASESEACEECVNGKYSESSKNACTDCPTGRYSGVGQPNCIACDAGKKGVRSDTASKSEACEDCAEGKYSAESSSVECKICPAGTYGDNTGLDICTICPKGRYNADKGIHAAKHDSLESCTQCHPGKYIADDATDKEKHSKANQCLKCFGGKKSNAGENGFGSDGCDLCETDSNVTLWAPPGYDRCVTCEPGFICDGDIKYSCAAGNYSDGTHANCQTCPVGSICKGSSNKEVCPPGKYQDKPGKTECNDCELGKYNLHFEKTMCDDCEEGFFCPKRSESMIACEGVGLFCPPKSGVPKVPGKGNYTLPIDQTSKRTSEKQCEAGFACVGGVKKPCPADTFAGVGQDHCERCPDFQESDEGFSECHCQAGFFSRTHPTTGKLLCECPAGKRLSEGACVLCPSGSFKDEISNANSCMSCDQKAVRNSFSTYVHIRLSSNLSTDGFEPVDKTACSCDRQYYFVNEPDGDFIGSCKECPENTNCDQAGLNLATLPVNPGYWRSSNNSSNIVKCYTEDSCNQKTNQTNRTQCSDGHKGPICNVCDQNYAKDYTGTCEWCKNGSNLPPEMVALIVIMSGVAILASVVAVRRMMSGELSAANEIRRARHDNKSWMKRLRTSVKIFSSFYQVTSQFEDTLNVRFPANFEKFMRKMKGFVTLDVIKVAKVGCLVEVNFYKKLVAMTVGPIAASFTLLLISGILIRLAKSKEIRANIVENASAIFFSITYIVFAGVSTTVLDTYNCKTYGDDLTEYLVSDQSLSCGSEQHQVYVLYASTMIFVYPVGIPLLYFVLLWMKRKQLKEERLRDEDPSLLKTSFLWDEYRCEYWWFEVFDCLRRLSQTGLLIFLFRGRISQIVVAIIMSVVYLGLVIHWKPYAKWSDNQLAIASQVAIFFTLFSALLTKVDVDEQDAYDERKFGFLLIFVNCLVITMFILQLLVKPWKVVVKKFGRTHKHGGVLRGLPEDPQWQVYWEYWDWLVDSNVDDAGWDEMIQRQFRMSKKQGKKWMERTGAVGNWRCSGGNGPIDQLRISFPLEAEYADVVNYALKDEALAKGTFKSQVIEKKFTLRINDDQSVDEYMLMTPPYFWWKYDFFARRFVKKNEHSYDILRKSLTLKQEGKYEASSKFAFRADICLDGIRIESLQGGERCKVTRIIMVDFNADFLPDDLMQRLIGPRWLRATVDEYSLLSKEQGMGEEEGGGGKMARALAKNLTAASKRASSVLSAVKRRTTFGKNSSSGVSENSADIEMNGRGSDFSQQNPMTGKSGGRRTAKLPMLGINPNYDMSCFADERSSKKMRLRGRRKRFIESNFNKAKSAVRKAVPQALGNQASALSYGGEGWVVRVDPESGDFYYENEETGKTQWEAPKGTEPKMTRVLGIWNMISIDDLAEGANHSQLVAEVTEECSELGKIEELFVPEREDRGAGTVFVKYEDVETAKKAKKTLEARSYQVTCKGEEWFRTAWWE</sequence>
<feature type="transmembrane region" description="Helical" evidence="2">
    <location>
        <begin position="1077"/>
        <end position="1097"/>
    </location>
</feature>
<keyword evidence="3" id="KW-0732">Signal</keyword>
<dbReference type="SUPFAM" id="SSF51045">
    <property type="entry name" value="WW domain"/>
    <property type="match status" value="1"/>
</dbReference>
<accession>A0A9W7F579</accession>
<dbReference type="InterPro" id="IPR001202">
    <property type="entry name" value="WW_dom"/>
</dbReference>
<feature type="signal peptide" evidence="3">
    <location>
        <begin position="1"/>
        <end position="15"/>
    </location>
</feature>
<evidence type="ECO:0000313" key="6">
    <source>
        <dbReference type="Proteomes" id="UP001165085"/>
    </source>
</evidence>
<feature type="region of interest" description="Disordered" evidence="1">
    <location>
        <begin position="1389"/>
        <end position="1428"/>
    </location>
</feature>
<dbReference type="CDD" id="cd12232">
    <property type="entry name" value="RRM3_U2AF65"/>
    <property type="match status" value="1"/>
</dbReference>
<feature type="domain" description="WW" evidence="4">
    <location>
        <begin position="1496"/>
        <end position="1525"/>
    </location>
</feature>
<keyword evidence="6" id="KW-1185">Reference proteome</keyword>
<dbReference type="Gene3D" id="3.30.70.330">
    <property type="match status" value="1"/>
</dbReference>
<dbReference type="PANTHER" id="PTHR11319">
    <property type="entry name" value="G PROTEIN-COUPLED RECEPTOR-RELATED"/>
    <property type="match status" value="1"/>
</dbReference>
<feature type="transmembrane region" description="Helical" evidence="2">
    <location>
        <begin position="930"/>
        <end position="955"/>
    </location>
</feature>
<proteinExistence type="predicted"/>
<keyword evidence="2" id="KW-1133">Transmembrane helix</keyword>